<accession>A0AAU7X3R7</accession>
<gene>
    <name evidence="2" type="ORF">ABCR88_11050</name>
</gene>
<dbReference type="AlphaFoldDB" id="A0AAU7X3R7"/>
<reference evidence="2" key="1">
    <citation type="submission" date="2024-06" db="EMBL/GenBank/DDBJ databases">
        <authorList>
            <person name="Wu L."/>
        </authorList>
    </citation>
    <scope>NUCLEOTIDE SEQUENCE</scope>
    <source>
        <strain evidence="2">W17</strain>
    </source>
</reference>
<dbReference type="EMBL" id="CP158490">
    <property type="protein sequence ID" value="XBY26335.1"/>
    <property type="molecule type" value="Genomic_DNA"/>
</dbReference>
<organism evidence="2">
    <name type="scientific">Pseudomonas sp. W17</name>
    <dbReference type="NCBI Taxonomy" id="3144407"/>
    <lineage>
        <taxon>Bacteria</taxon>
        <taxon>Pseudomonadati</taxon>
        <taxon>Pseudomonadota</taxon>
        <taxon>Gammaproteobacteria</taxon>
        <taxon>Pseudomonadales</taxon>
        <taxon>Pseudomonadaceae</taxon>
        <taxon>Pseudomonas</taxon>
    </lineage>
</organism>
<dbReference type="RefSeq" id="WP_350404538.1">
    <property type="nucleotide sequence ID" value="NZ_CP158490.1"/>
</dbReference>
<evidence type="ECO:0000256" key="1">
    <source>
        <dbReference type="SAM" id="MobiDB-lite"/>
    </source>
</evidence>
<protein>
    <submittedName>
        <fullName evidence="2">Uncharacterized protein</fullName>
    </submittedName>
</protein>
<feature type="region of interest" description="Disordered" evidence="1">
    <location>
        <begin position="1"/>
        <end position="23"/>
    </location>
</feature>
<sequence>MFDQQQAKDAAKERTPKTKNPGLATRVFAIDAKQTVGLSRCFKAFSDP</sequence>
<proteinExistence type="predicted"/>
<name>A0AAU7X3R7_9PSED</name>
<evidence type="ECO:0000313" key="2">
    <source>
        <dbReference type="EMBL" id="XBY26335.1"/>
    </source>
</evidence>